<evidence type="ECO:0000256" key="3">
    <source>
        <dbReference type="ARBA" id="ARBA00022553"/>
    </source>
</evidence>
<accession>K6WS94</accession>
<dbReference type="PIRSF" id="PIRSF006171">
    <property type="entry name" value="RR_citrat_malat"/>
    <property type="match status" value="1"/>
</dbReference>
<keyword evidence="6 9" id="KW-0238">DNA-binding</keyword>
<keyword evidence="13" id="KW-1185">Reference proteome</keyword>
<comment type="subcellular location">
    <subcellularLocation>
        <location evidence="1 9">Cytoplasm</location>
    </subcellularLocation>
</comment>
<dbReference type="PROSITE" id="PS50110">
    <property type="entry name" value="RESPONSE_REGULATORY"/>
    <property type="match status" value="1"/>
</dbReference>
<keyword evidence="2 9" id="KW-0963">Cytoplasm</keyword>
<dbReference type="SUPFAM" id="SSF52172">
    <property type="entry name" value="CheY-like"/>
    <property type="match status" value="1"/>
</dbReference>
<dbReference type="GO" id="GO:0005737">
    <property type="term" value="C:cytoplasm"/>
    <property type="evidence" value="ECO:0007669"/>
    <property type="project" value="UniProtKB-SubCell"/>
</dbReference>
<evidence type="ECO:0000256" key="9">
    <source>
        <dbReference type="PIRNR" id="PIRNR006171"/>
    </source>
</evidence>
<dbReference type="Gene3D" id="3.40.50.2300">
    <property type="match status" value="1"/>
</dbReference>
<dbReference type="EMBL" id="BAHD01000046">
    <property type="protein sequence ID" value="GAB96721.1"/>
    <property type="molecule type" value="Genomic_DNA"/>
</dbReference>
<dbReference type="PANTHER" id="PTHR45526">
    <property type="entry name" value="TRANSCRIPTIONAL REGULATORY PROTEIN DPIA"/>
    <property type="match status" value="1"/>
</dbReference>
<evidence type="ECO:0000313" key="12">
    <source>
        <dbReference type="EMBL" id="GAB96721.1"/>
    </source>
</evidence>
<dbReference type="Proteomes" id="UP000008366">
    <property type="component" value="Unassembled WGS sequence"/>
</dbReference>
<dbReference type="SMART" id="SM00448">
    <property type="entry name" value="REC"/>
    <property type="match status" value="1"/>
</dbReference>
<dbReference type="GO" id="GO:0003677">
    <property type="term" value="F:DNA binding"/>
    <property type="evidence" value="ECO:0007669"/>
    <property type="project" value="UniProtKB-KW"/>
</dbReference>
<keyword evidence="5 9" id="KW-0805">Transcription regulation</keyword>
<dbReference type="AlphaFoldDB" id="K6WS94"/>
<evidence type="ECO:0000256" key="2">
    <source>
        <dbReference type="ARBA" id="ARBA00022490"/>
    </source>
</evidence>
<dbReference type="STRING" id="1184609.KILIM_046_00050"/>
<keyword evidence="4 9" id="KW-0902">Two-component regulatory system</keyword>
<dbReference type="InterPro" id="IPR001789">
    <property type="entry name" value="Sig_transdc_resp-reg_receiver"/>
</dbReference>
<dbReference type="InterPro" id="IPR024187">
    <property type="entry name" value="Sig_transdc_resp-reg_cit/mal"/>
</dbReference>
<evidence type="ECO:0000259" key="11">
    <source>
        <dbReference type="PROSITE" id="PS50110"/>
    </source>
</evidence>
<dbReference type="RefSeq" id="WP_006593253.1">
    <property type="nucleotide sequence ID" value="NZ_BAHD01000046.1"/>
</dbReference>
<gene>
    <name evidence="12" type="ORF">KILIM_046_00050</name>
</gene>
<dbReference type="Pfam" id="PF00072">
    <property type="entry name" value="Response_reg"/>
    <property type="match status" value="1"/>
</dbReference>
<comment type="caution">
    <text evidence="12">The sequence shown here is derived from an EMBL/GenBank/DDBJ whole genome shotgun (WGS) entry which is preliminary data.</text>
</comment>
<keyword evidence="7 9" id="KW-0010">Activator</keyword>
<proteinExistence type="predicted"/>
<dbReference type="InterPro" id="IPR011006">
    <property type="entry name" value="CheY-like_superfamily"/>
</dbReference>
<protein>
    <recommendedName>
        <fullName evidence="9">Transcriptional regulatory protein</fullName>
    </recommendedName>
</protein>
<evidence type="ECO:0000256" key="1">
    <source>
        <dbReference type="ARBA" id="ARBA00004496"/>
    </source>
</evidence>
<feature type="modified residue" description="4-aspartylphosphate" evidence="10">
    <location>
        <position position="56"/>
    </location>
</feature>
<evidence type="ECO:0000256" key="8">
    <source>
        <dbReference type="ARBA" id="ARBA00023163"/>
    </source>
</evidence>
<evidence type="ECO:0000256" key="6">
    <source>
        <dbReference type="ARBA" id="ARBA00023125"/>
    </source>
</evidence>
<evidence type="ECO:0000256" key="7">
    <source>
        <dbReference type="ARBA" id="ARBA00023159"/>
    </source>
</evidence>
<dbReference type="OrthoDB" id="7187989at2"/>
<evidence type="ECO:0000256" key="5">
    <source>
        <dbReference type="ARBA" id="ARBA00023015"/>
    </source>
</evidence>
<dbReference type="InterPro" id="IPR051271">
    <property type="entry name" value="2C-system_Tx_regulators"/>
</dbReference>
<evidence type="ECO:0000256" key="10">
    <source>
        <dbReference type="PROSITE-ProRule" id="PRU00169"/>
    </source>
</evidence>
<keyword evidence="3 10" id="KW-0597">Phosphoprotein</keyword>
<evidence type="ECO:0000256" key="4">
    <source>
        <dbReference type="ARBA" id="ARBA00023012"/>
    </source>
</evidence>
<evidence type="ECO:0000313" key="13">
    <source>
        <dbReference type="Proteomes" id="UP000008366"/>
    </source>
</evidence>
<dbReference type="eggNOG" id="COG4565">
    <property type="taxonomic scope" value="Bacteria"/>
</dbReference>
<keyword evidence="8 9" id="KW-0804">Transcription</keyword>
<dbReference type="GO" id="GO:0000156">
    <property type="term" value="F:phosphorelay response regulator activity"/>
    <property type="evidence" value="ECO:0007669"/>
    <property type="project" value="TreeGrafter"/>
</dbReference>
<reference evidence="12 13" key="1">
    <citation type="submission" date="2012-08" db="EMBL/GenBank/DDBJ databases">
        <title>Whole genome shotgun sequence of Kineosphaera limosa NBRC 100340.</title>
        <authorList>
            <person name="Yoshida I."/>
            <person name="Isaki S."/>
            <person name="Hosoyama A."/>
            <person name="Tsuchikane K."/>
            <person name="Katsumata H."/>
            <person name="Ando Y."/>
            <person name="Ohji S."/>
            <person name="Hamada M."/>
            <person name="Tamura T."/>
            <person name="Yamazoe A."/>
            <person name="Yamazaki S."/>
            <person name="Fujita N."/>
        </authorList>
    </citation>
    <scope>NUCLEOTIDE SEQUENCE [LARGE SCALE GENOMIC DNA]</scope>
    <source>
        <strain evidence="12 13">NBRC 100340</strain>
    </source>
</reference>
<name>K6WS94_9MICO</name>
<dbReference type="PANTHER" id="PTHR45526:SF1">
    <property type="entry name" value="TRANSCRIPTIONAL REGULATORY PROTEIN DCUR-RELATED"/>
    <property type="match status" value="1"/>
</dbReference>
<organism evidence="12 13">
    <name type="scientific">Kineosphaera limosa NBRC 100340</name>
    <dbReference type="NCBI Taxonomy" id="1184609"/>
    <lineage>
        <taxon>Bacteria</taxon>
        <taxon>Bacillati</taxon>
        <taxon>Actinomycetota</taxon>
        <taxon>Actinomycetes</taxon>
        <taxon>Micrococcales</taxon>
        <taxon>Dermatophilaceae</taxon>
        <taxon>Kineosphaera</taxon>
    </lineage>
</organism>
<feature type="domain" description="Response regulatory" evidence="11">
    <location>
        <begin position="4"/>
        <end position="121"/>
    </location>
</feature>
<dbReference type="GO" id="GO:0003700">
    <property type="term" value="F:DNA-binding transcription factor activity"/>
    <property type="evidence" value="ECO:0007669"/>
    <property type="project" value="InterPro"/>
</dbReference>
<sequence>MTIQVLIVEDEELARQAHATYVQRLPAFAVAGVAATAREAVALMSSGLRVDLILLDMNLPDGHGLEIVRSLRAAGHGCDVIAVTAARDAAIVKRAVTAGVAGYLLKPFTFAHFRARLEQYAEYRERMAGTEGEVAQSEVDDLLGVRRPAAAATPKGLSPETLAQVQELLAASAEPRSAGEVGAAVGEVGAAVGASRVTARRYLEYLADNGIATRTVRYGGRGRPEVQYGI</sequence>